<name>A0ACB7IF87_MANES</name>
<dbReference type="EMBL" id="CM004387">
    <property type="protein sequence ID" value="KAG8663739.1"/>
    <property type="molecule type" value="Genomic_DNA"/>
</dbReference>
<sequence length="95" mass="10854">MILRERALRSMLTSGPPFISKSSVFRLVGELRCPLEAVSPRTGAKDFRSQYPLTPEASVCFGLGSNWPQLRPYTPAQHLFNYQREKGKREEKRKG</sequence>
<evidence type="ECO:0000313" key="1">
    <source>
        <dbReference type="EMBL" id="KAG8663739.1"/>
    </source>
</evidence>
<comment type="caution">
    <text evidence="1">The sequence shown here is derived from an EMBL/GenBank/DDBJ whole genome shotgun (WGS) entry which is preliminary data.</text>
</comment>
<accession>A0ACB7IF87</accession>
<protein>
    <submittedName>
        <fullName evidence="1">Uncharacterized protein</fullName>
    </submittedName>
</protein>
<evidence type="ECO:0000313" key="2">
    <source>
        <dbReference type="Proteomes" id="UP000091857"/>
    </source>
</evidence>
<gene>
    <name evidence="1" type="ORF">MANES_01G250650v8</name>
</gene>
<keyword evidence="2" id="KW-1185">Reference proteome</keyword>
<proteinExistence type="predicted"/>
<dbReference type="Proteomes" id="UP000091857">
    <property type="component" value="Chromosome 1"/>
</dbReference>
<reference evidence="2" key="1">
    <citation type="journal article" date="2016" name="Nat. Biotechnol.">
        <title>Sequencing wild and cultivated cassava and related species reveals extensive interspecific hybridization and genetic diversity.</title>
        <authorList>
            <person name="Bredeson J.V."/>
            <person name="Lyons J.B."/>
            <person name="Prochnik S.E."/>
            <person name="Wu G.A."/>
            <person name="Ha C.M."/>
            <person name="Edsinger-Gonzales E."/>
            <person name="Grimwood J."/>
            <person name="Schmutz J."/>
            <person name="Rabbi I.Y."/>
            <person name="Egesi C."/>
            <person name="Nauluvula P."/>
            <person name="Lebot V."/>
            <person name="Ndunguru J."/>
            <person name="Mkamilo G."/>
            <person name="Bart R.S."/>
            <person name="Setter T.L."/>
            <person name="Gleadow R.M."/>
            <person name="Kulakow P."/>
            <person name="Ferguson M.E."/>
            <person name="Rounsley S."/>
            <person name="Rokhsar D.S."/>
        </authorList>
    </citation>
    <scope>NUCLEOTIDE SEQUENCE [LARGE SCALE GENOMIC DNA]</scope>
    <source>
        <strain evidence="2">cv. AM560-2</strain>
    </source>
</reference>
<organism evidence="1 2">
    <name type="scientific">Manihot esculenta</name>
    <name type="common">Cassava</name>
    <name type="synonym">Jatropha manihot</name>
    <dbReference type="NCBI Taxonomy" id="3983"/>
    <lineage>
        <taxon>Eukaryota</taxon>
        <taxon>Viridiplantae</taxon>
        <taxon>Streptophyta</taxon>
        <taxon>Embryophyta</taxon>
        <taxon>Tracheophyta</taxon>
        <taxon>Spermatophyta</taxon>
        <taxon>Magnoliopsida</taxon>
        <taxon>eudicotyledons</taxon>
        <taxon>Gunneridae</taxon>
        <taxon>Pentapetalae</taxon>
        <taxon>rosids</taxon>
        <taxon>fabids</taxon>
        <taxon>Malpighiales</taxon>
        <taxon>Euphorbiaceae</taxon>
        <taxon>Crotonoideae</taxon>
        <taxon>Manihoteae</taxon>
        <taxon>Manihot</taxon>
    </lineage>
</organism>